<gene>
    <name evidence="2" type="ORF">CUNI_LOCUS15469</name>
</gene>
<evidence type="ECO:0000256" key="1">
    <source>
        <dbReference type="SAM" id="MobiDB-lite"/>
    </source>
</evidence>
<feature type="region of interest" description="Disordered" evidence="1">
    <location>
        <begin position="1"/>
        <end position="71"/>
    </location>
</feature>
<evidence type="ECO:0000313" key="2">
    <source>
        <dbReference type="EMBL" id="CAG5129911.1"/>
    </source>
</evidence>
<feature type="compositionally biased region" description="Low complexity" evidence="1">
    <location>
        <begin position="56"/>
        <end position="71"/>
    </location>
</feature>
<name>A0A8S3ZTS2_9EUPU</name>
<dbReference type="AlphaFoldDB" id="A0A8S3ZTS2"/>
<organism evidence="2 3">
    <name type="scientific">Candidula unifasciata</name>
    <dbReference type="NCBI Taxonomy" id="100452"/>
    <lineage>
        <taxon>Eukaryota</taxon>
        <taxon>Metazoa</taxon>
        <taxon>Spiralia</taxon>
        <taxon>Lophotrochozoa</taxon>
        <taxon>Mollusca</taxon>
        <taxon>Gastropoda</taxon>
        <taxon>Heterobranchia</taxon>
        <taxon>Euthyneura</taxon>
        <taxon>Panpulmonata</taxon>
        <taxon>Eupulmonata</taxon>
        <taxon>Stylommatophora</taxon>
        <taxon>Helicina</taxon>
        <taxon>Helicoidea</taxon>
        <taxon>Geomitridae</taxon>
        <taxon>Candidula</taxon>
    </lineage>
</organism>
<proteinExistence type="predicted"/>
<sequence length="71" mass="7403">MGQNSSKRRQRASGKSKTGNADTRAHGKCEDVNGSIEVNQDKDVSDISASGRHSHPASPTSVTSASPPKTP</sequence>
<accession>A0A8S3ZTS2</accession>
<keyword evidence="3" id="KW-1185">Reference proteome</keyword>
<evidence type="ECO:0000313" key="3">
    <source>
        <dbReference type="Proteomes" id="UP000678393"/>
    </source>
</evidence>
<feature type="compositionally biased region" description="Basic residues" evidence="1">
    <location>
        <begin position="1"/>
        <end position="14"/>
    </location>
</feature>
<dbReference type="EMBL" id="CAJHNH020003748">
    <property type="protein sequence ID" value="CAG5129911.1"/>
    <property type="molecule type" value="Genomic_DNA"/>
</dbReference>
<dbReference type="Proteomes" id="UP000678393">
    <property type="component" value="Unassembled WGS sequence"/>
</dbReference>
<reference evidence="2" key="1">
    <citation type="submission" date="2021-04" db="EMBL/GenBank/DDBJ databases">
        <authorList>
            <consortium name="Molecular Ecology Group"/>
        </authorList>
    </citation>
    <scope>NUCLEOTIDE SEQUENCE</scope>
</reference>
<comment type="caution">
    <text evidence="2">The sequence shown here is derived from an EMBL/GenBank/DDBJ whole genome shotgun (WGS) entry which is preliminary data.</text>
</comment>
<feature type="non-terminal residue" evidence="2">
    <location>
        <position position="71"/>
    </location>
</feature>
<protein>
    <submittedName>
        <fullName evidence="2">Uncharacterized protein</fullName>
    </submittedName>
</protein>